<dbReference type="InterPro" id="IPR036890">
    <property type="entry name" value="HATPase_C_sf"/>
</dbReference>
<dbReference type="Pfam" id="PF00989">
    <property type="entry name" value="PAS"/>
    <property type="match status" value="1"/>
</dbReference>
<dbReference type="CDD" id="cd00130">
    <property type="entry name" value="PAS"/>
    <property type="match status" value="1"/>
</dbReference>
<evidence type="ECO:0000259" key="15">
    <source>
        <dbReference type="PROSITE" id="PS50109"/>
    </source>
</evidence>
<dbReference type="GO" id="GO:0005524">
    <property type="term" value="F:ATP binding"/>
    <property type="evidence" value="ECO:0007669"/>
    <property type="project" value="UniProtKB-KW"/>
</dbReference>
<reference evidence="17" key="1">
    <citation type="submission" date="2017-05" db="EMBL/GenBank/DDBJ databases">
        <authorList>
            <person name="Varghese N."/>
            <person name="Submissions S."/>
        </authorList>
    </citation>
    <scope>NUCLEOTIDE SEQUENCE</scope>
    <source>
        <strain evidence="17">Su22</strain>
    </source>
</reference>
<dbReference type="InterPro" id="IPR029151">
    <property type="entry name" value="Sensor-like_sf"/>
</dbReference>
<dbReference type="Pfam" id="PF17203">
    <property type="entry name" value="sCache_3_2"/>
    <property type="match status" value="1"/>
</dbReference>
<evidence type="ECO:0000259" key="16">
    <source>
        <dbReference type="PROSITE" id="PS50112"/>
    </source>
</evidence>
<proteinExistence type="predicted"/>
<keyword evidence="12" id="KW-0902">Two-component regulatory system</keyword>
<name>A0AA46AI18_9CLOT</name>
<dbReference type="EC" id="2.7.13.3" evidence="3"/>
<keyword evidence="6" id="KW-0808">Transferase</keyword>
<dbReference type="InterPro" id="IPR035965">
    <property type="entry name" value="PAS-like_dom_sf"/>
</dbReference>
<dbReference type="Proteomes" id="UP001158066">
    <property type="component" value="Unassembled WGS sequence"/>
</dbReference>
<evidence type="ECO:0000256" key="8">
    <source>
        <dbReference type="ARBA" id="ARBA00022741"/>
    </source>
</evidence>
<sequence>MKKHNQRRKISLQAKIMFFSAFIVTMSVLSVSYGFLKTMEASLLKEVESNVLNTARIVARMPTVIDAFETAHPEEIIDPLMKVIRNSSRDVQFITVTDIEGIRYSHPNPEQLLKPFAGGDEGPVLQEGIEYISVAQGTLGISTRALTPIIHPEGHRLGMVAVGTLNRNIEQATAELRWQVYRFALFGLVLGHLGSIWMAKHLKKILLGLEPYEISKLLKERNGILKAIKEGVMAIDADGNVSMINEAARTMLSISPDKREGMHISEILPESKMPRVLKTGQAEFDIQDVMNSVPIMVNRIPITNGNNEIVGVISSFRLQDELTTLAEQLTGARMLVDSLRANTHEFMSKMHVLLGLLQLQNYDLAEKYILEETESQQQITSQVIRHIKEPAVAALIIGRFSAARESGLTMMVDPASHLSVLQGRISSNALVTIIGNLLNNAFDALNQRENGQVTLSIQETDHAIMLQVVDNGEGMSCDIQEKIFSRGFSTREGDRGTGLFLVNQVVATLHGTIRVQSETGNGTTFWVRLPKQWPAVRENEGEDQ</sequence>
<evidence type="ECO:0000256" key="11">
    <source>
        <dbReference type="ARBA" id="ARBA00022989"/>
    </source>
</evidence>
<dbReference type="Gene3D" id="3.30.450.20">
    <property type="entry name" value="PAS domain"/>
    <property type="match status" value="2"/>
</dbReference>
<dbReference type="InterPro" id="IPR000014">
    <property type="entry name" value="PAS"/>
</dbReference>
<accession>A0AA46AI18</accession>
<dbReference type="Gene3D" id="1.10.287.130">
    <property type="match status" value="1"/>
</dbReference>
<dbReference type="SMART" id="SM00091">
    <property type="entry name" value="PAS"/>
    <property type="match status" value="1"/>
</dbReference>
<evidence type="ECO:0000256" key="12">
    <source>
        <dbReference type="ARBA" id="ARBA00023012"/>
    </source>
</evidence>
<dbReference type="PRINTS" id="PR00344">
    <property type="entry name" value="BCTRLSENSOR"/>
</dbReference>
<feature type="domain" description="Histidine kinase" evidence="15">
    <location>
        <begin position="430"/>
        <end position="533"/>
    </location>
</feature>
<evidence type="ECO:0000313" key="18">
    <source>
        <dbReference type="Proteomes" id="UP001158066"/>
    </source>
</evidence>
<dbReference type="SUPFAM" id="SSF55890">
    <property type="entry name" value="Sporulation response regulatory protein Spo0B"/>
    <property type="match status" value="1"/>
</dbReference>
<evidence type="ECO:0000256" key="13">
    <source>
        <dbReference type="ARBA" id="ARBA00023136"/>
    </source>
</evidence>
<keyword evidence="18" id="KW-1185">Reference proteome</keyword>
<comment type="caution">
    <text evidence="17">The sequence shown here is derived from an EMBL/GenBank/DDBJ whole genome shotgun (WGS) entry which is preliminary data.</text>
</comment>
<dbReference type="InterPro" id="IPR013767">
    <property type="entry name" value="PAS_fold"/>
</dbReference>
<dbReference type="InterPro" id="IPR003594">
    <property type="entry name" value="HATPase_dom"/>
</dbReference>
<dbReference type="GO" id="GO:0006355">
    <property type="term" value="P:regulation of DNA-templated transcription"/>
    <property type="evidence" value="ECO:0007669"/>
    <property type="project" value="InterPro"/>
</dbReference>
<dbReference type="InterPro" id="IPR033463">
    <property type="entry name" value="sCache_3"/>
</dbReference>
<evidence type="ECO:0000256" key="14">
    <source>
        <dbReference type="SAM" id="Phobius"/>
    </source>
</evidence>
<dbReference type="PANTHER" id="PTHR43547">
    <property type="entry name" value="TWO-COMPONENT HISTIDINE KINASE"/>
    <property type="match status" value="1"/>
</dbReference>
<organism evidence="17 18">
    <name type="scientific">Anoxynatronum buryatiense</name>
    <dbReference type="NCBI Taxonomy" id="489973"/>
    <lineage>
        <taxon>Bacteria</taxon>
        <taxon>Bacillati</taxon>
        <taxon>Bacillota</taxon>
        <taxon>Clostridia</taxon>
        <taxon>Eubacteriales</taxon>
        <taxon>Clostridiaceae</taxon>
        <taxon>Anoxynatronum</taxon>
    </lineage>
</organism>
<dbReference type="SUPFAM" id="SSF55785">
    <property type="entry name" value="PYP-like sensor domain (PAS domain)"/>
    <property type="match status" value="1"/>
</dbReference>
<dbReference type="SUPFAM" id="SSF103190">
    <property type="entry name" value="Sensory domain-like"/>
    <property type="match status" value="1"/>
</dbReference>
<dbReference type="AlphaFoldDB" id="A0AA46AI18"/>
<keyword evidence="13 14" id="KW-0472">Membrane</keyword>
<feature type="domain" description="PAS" evidence="16">
    <location>
        <begin position="224"/>
        <end position="293"/>
    </location>
</feature>
<dbReference type="SMART" id="SM00387">
    <property type="entry name" value="HATPase_c"/>
    <property type="match status" value="1"/>
</dbReference>
<evidence type="ECO:0000256" key="6">
    <source>
        <dbReference type="ARBA" id="ARBA00022679"/>
    </source>
</evidence>
<dbReference type="PROSITE" id="PS50112">
    <property type="entry name" value="PAS"/>
    <property type="match status" value="1"/>
</dbReference>
<dbReference type="InterPro" id="IPR004358">
    <property type="entry name" value="Sig_transdc_His_kin-like_C"/>
</dbReference>
<comment type="subcellular location">
    <subcellularLocation>
        <location evidence="2">Cell membrane</location>
        <topology evidence="2">Multi-pass membrane protein</topology>
    </subcellularLocation>
</comment>
<dbReference type="Pfam" id="PF14689">
    <property type="entry name" value="SPOB_a"/>
    <property type="match status" value="1"/>
</dbReference>
<dbReference type="InterPro" id="IPR016120">
    <property type="entry name" value="Sig_transdc_His_kin_SpoOB"/>
</dbReference>
<dbReference type="SUPFAM" id="SSF55874">
    <property type="entry name" value="ATPase domain of HSP90 chaperone/DNA topoisomerase II/histidine kinase"/>
    <property type="match status" value="1"/>
</dbReference>
<keyword evidence="8" id="KW-0547">Nucleotide-binding</keyword>
<evidence type="ECO:0000256" key="3">
    <source>
        <dbReference type="ARBA" id="ARBA00012438"/>
    </source>
</evidence>
<keyword evidence="7 14" id="KW-0812">Transmembrane</keyword>
<evidence type="ECO:0000313" key="17">
    <source>
        <dbReference type="EMBL" id="SMP44590.1"/>
    </source>
</evidence>
<dbReference type="GO" id="GO:0000155">
    <property type="term" value="F:phosphorelay sensor kinase activity"/>
    <property type="evidence" value="ECO:0007669"/>
    <property type="project" value="InterPro"/>
</dbReference>
<dbReference type="Pfam" id="PF02518">
    <property type="entry name" value="HATPase_c"/>
    <property type="match status" value="1"/>
</dbReference>
<dbReference type="InterPro" id="IPR005467">
    <property type="entry name" value="His_kinase_dom"/>
</dbReference>
<keyword evidence="11 14" id="KW-1133">Transmembrane helix</keyword>
<dbReference type="PROSITE" id="PS50109">
    <property type="entry name" value="HIS_KIN"/>
    <property type="match status" value="1"/>
</dbReference>
<dbReference type="InterPro" id="IPR039506">
    <property type="entry name" value="SPOB_a"/>
</dbReference>
<dbReference type="Gene3D" id="3.30.565.10">
    <property type="entry name" value="Histidine kinase-like ATPase, C-terminal domain"/>
    <property type="match status" value="1"/>
</dbReference>
<dbReference type="GO" id="GO:0005886">
    <property type="term" value="C:plasma membrane"/>
    <property type="evidence" value="ECO:0007669"/>
    <property type="project" value="UniProtKB-SubCell"/>
</dbReference>
<evidence type="ECO:0000256" key="1">
    <source>
        <dbReference type="ARBA" id="ARBA00000085"/>
    </source>
</evidence>
<evidence type="ECO:0000256" key="4">
    <source>
        <dbReference type="ARBA" id="ARBA00022475"/>
    </source>
</evidence>
<keyword evidence="9 17" id="KW-0418">Kinase</keyword>
<evidence type="ECO:0000256" key="7">
    <source>
        <dbReference type="ARBA" id="ARBA00022692"/>
    </source>
</evidence>
<dbReference type="RefSeq" id="WP_283408111.1">
    <property type="nucleotide sequence ID" value="NZ_FXUF01000002.1"/>
</dbReference>
<dbReference type="EMBL" id="FXUF01000002">
    <property type="protein sequence ID" value="SMP44590.1"/>
    <property type="molecule type" value="Genomic_DNA"/>
</dbReference>
<evidence type="ECO:0000256" key="5">
    <source>
        <dbReference type="ARBA" id="ARBA00022553"/>
    </source>
</evidence>
<comment type="catalytic activity">
    <reaction evidence="1">
        <text>ATP + protein L-histidine = ADP + protein N-phospho-L-histidine.</text>
        <dbReference type="EC" id="2.7.13.3"/>
    </reaction>
</comment>
<gene>
    <name evidence="17" type="ORF">SAMN06296020_102201</name>
</gene>
<dbReference type="PANTHER" id="PTHR43547:SF10">
    <property type="entry name" value="SENSOR HISTIDINE KINASE DCUS"/>
    <property type="match status" value="1"/>
</dbReference>
<keyword evidence="10" id="KW-0067">ATP-binding</keyword>
<evidence type="ECO:0000256" key="10">
    <source>
        <dbReference type="ARBA" id="ARBA00022840"/>
    </source>
</evidence>
<evidence type="ECO:0000256" key="9">
    <source>
        <dbReference type="ARBA" id="ARBA00022777"/>
    </source>
</evidence>
<evidence type="ECO:0000256" key="2">
    <source>
        <dbReference type="ARBA" id="ARBA00004651"/>
    </source>
</evidence>
<feature type="transmembrane region" description="Helical" evidence="14">
    <location>
        <begin position="12"/>
        <end position="36"/>
    </location>
</feature>
<keyword evidence="5" id="KW-0597">Phosphoprotein</keyword>
<keyword evidence="4" id="KW-1003">Cell membrane</keyword>
<protein>
    <recommendedName>
        <fullName evidence="3">histidine kinase</fullName>
        <ecNumber evidence="3">2.7.13.3</ecNumber>
    </recommendedName>
</protein>